<comment type="caution">
    <text evidence="1">The sequence shown here is derived from an EMBL/GenBank/DDBJ whole genome shotgun (WGS) entry which is preliminary data.</text>
</comment>
<name>A0A1F4XS25_9BACT</name>
<sequence length="126" mass="14295">MQIQSAVAVDDKATGSGAELIFKGDSINQILPHLKPGSRLEVKFPKNYKPRHLDILMDLSRSSAIELDHGCVRFVTAERTSIDVNRRQNVPVSFVLRDEFFRWKGRQSRFLAGLCPKLEYVKLLPA</sequence>
<dbReference type="Proteomes" id="UP000178091">
    <property type="component" value="Unassembled WGS sequence"/>
</dbReference>
<protein>
    <submittedName>
        <fullName evidence="1">Uncharacterized protein</fullName>
    </submittedName>
</protein>
<dbReference type="EMBL" id="MEWW01000016">
    <property type="protein sequence ID" value="OGC84414.1"/>
    <property type="molecule type" value="Genomic_DNA"/>
</dbReference>
<evidence type="ECO:0000313" key="1">
    <source>
        <dbReference type="EMBL" id="OGC84414.1"/>
    </source>
</evidence>
<proteinExistence type="predicted"/>
<organism evidence="1 2">
    <name type="scientific">Candidatus Adlerbacteria bacterium RIFCSPHIGHO2_12_FULL_53_18</name>
    <dbReference type="NCBI Taxonomy" id="1797242"/>
    <lineage>
        <taxon>Bacteria</taxon>
        <taxon>Candidatus Adleribacteriota</taxon>
    </lineage>
</organism>
<reference evidence="1 2" key="1">
    <citation type="journal article" date="2016" name="Nat. Commun.">
        <title>Thousands of microbial genomes shed light on interconnected biogeochemical processes in an aquifer system.</title>
        <authorList>
            <person name="Anantharaman K."/>
            <person name="Brown C.T."/>
            <person name="Hug L.A."/>
            <person name="Sharon I."/>
            <person name="Castelle C.J."/>
            <person name="Probst A.J."/>
            <person name="Thomas B.C."/>
            <person name="Singh A."/>
            <person name="Wilkins M.J."/>
            <person name="Karaoz U."/>
            <person name="Brodie E.L."/>
            <person name="Williams K.H."/>
            <person name="Hubbard S.S."/>
            <person name="Banfield J.F."/>
        </authorList>
    </citation>
    <scope>NUCLEOTIDE SEQUENCE [LARGE SCALE GENOMIC DNA]</scope>
</reference>
<accession>A0A1F4XS25</accession>
<dbReference type="AlphaFoldDB" id="A0A1F4XS25"/>
<gene>
    <name evidence="1" type="ORF">A3F55_00340</name>
</gene>
<evidence type="ECO:0000313" key="2">
    <source>
        <dbReference type="Proteomes" id="UP000178091"/>
    </source>
</evidence>